<evidence type="ECO:0000256" key="2">
    <source>
        <dbReference type="ARBA" id="ARBA00022692"/>
    </source>
</evidence>
<proteinExistence type="predicted"/>
<protein>
    <recommendedName>
        <fullName evidence="5">GtrA/DPMS transmembrane domain-containing protein</fullName>
    </recommendedName>
</protein>
<dbReference type="Pfam" id="PF04138">
    <property type="entry name" value="GtrA_DPMS_TM"/>
    <property type="match status" value="1"/>
</dbReference>
<keyword evidence="2" id="KW-0812">Transmembrane</keyword>
<dbReference type="RefSeq" id="WP_137699113.1">
    <property type="nucleotide sequence ID" value="NZ_CP061336.1"/>
</dbReference>
<dbReference type="OrthoDB" id="2062247at2"/>
<evidence type="ECO:0000313" key="6">
    <source>
        <dbReference type="EMBL" id="QNU66962.1"/>
    </source>
</evidence>
<organism evidence="6 7">
    <name type="scientific">Ruminiclostridium herbifermentans</name>
    <dbReference type="NCBI Taxonomy" id="2488810"/>
    <lineage>
        <taxon>Bacteria</taxon>
        <taxon>Bacillati</taxon>
        <taxon>Bacillota</taxon>
        <taxon>Clostridia</taxon>
        <taxon>Eubacteriales</taxon>
        <taxon>Oscillospiraceae</taxon>
        <taxon>Ruminiclostridium</taxon>
    </lineage>
</organism>
<dbReference type="Proteomes" id="UP000306409">
    <property type="component" value="Chromosome"/>
</dbReference>
<name>A0A4U7J957_9FIRM</name>
<dbReference type="AlphaFoldDB" id="A0A4U7J957"/>
<evidence type="ECO:0000256" key="3">
    <source>
        <dbReference type="ARBA" id="ARBA00022989"/>
    </source>
</evidence>
<dbReference type="KEGG" id="rher:EHE19_019405"/>
<evidence type="ECO:0000256" key="1">
    <source>
        <dbReference type="ARBA" id="ARBA00004141"/>
    </source>
</evidence>
<accession>A0A4U7J957</accession>
<comment type="subcellular location">
    <subcellularLocation>
        <location evidence="1">Membrane</location>
        <topology evidence="1">Multi-pass membrane protein</topology>
    </subcellularLocation>
</comment>
<dbReference type="EMBL" id="CP061336">
    <property type="protein sequence ID" value="QNU66962.1"/>
    <property type="molecule type" value="Genomic_DNA"/>
</dbReference>
<keyword evidence="4" id="KW-0472">Membrane</keyword>
<reference evidence="6 7" key="1">
    <citation type="submission" date="2020-09" db="EMBL/GenBank/DDBJ databases">
        <title>Characterization and genome sequencing of Ruminiclostridium sp. nov. MA18.</title>
        <authorList>
            <person name="Rettenmaier R."/>
            <person name="Kowollik M.-L."/>
            <person name="Liebl W."/>
            <person name="Zverlov V."/>
        </authorList>
    </citation>
    <scope>NUCLEOTIDE SEQUENCE [LARGE SCALE GENOMIC DNA]</scope>
    <source>
        <strain evidence="6 7">MA18</strain>
    </source>
</reference>
<dbReference type="InterPro" id="IPR007267">
    <property type="entry name" value="GtrA_DPMS_TM"/>
</dbReference>
<keyword evidence="7" id="KW-1185">Reference proteome</keyword>
<feature type="domain" description="GtrA/DPMS transmembrane" evidence="5">
    <location>
        <begin position="18"/>
        <end position="133"/>
    </location>
</feature>
<evidence type="ECO:0000259" key="5">
    <source>
        <dbReference type="Pfam" id="PF04138"/>
    </source>
</evidence>
<sequence length="149" mass="17210">MYIILLYLPKKIPPLLLYLCFSTIVTMVDISIVWILHRIFNINIVGANTIGVISGAIIHYLLSIKYVFNFDYGISGFSIYFITFLFGLLLADVLIYIGNSYIFNSLTDNLNFLLSKSLSVVVPFFYIYYLRKLLYGLAKKHRESKVLKK</sequence>
<keyword evidence="3" id="KW-1133">Transmembrane helix</keyword>
<dbReference type="GO" id="GO:0000271">
    <property type="term" value="P:polysaccharide biosynthetic process"/>
    <property type="evidence" value="ECO:0007669"/>
    <property type="project" value="InterPro"/>
</dbReference>
<evidence type="ECO:0000313" key="7">
    <source>
        <dbReference type="Proteomes" id="UP000306409"/>
    </source>
</evidence>
<gene>
    <name evidence="6" type="ORF">EHE19_019405</name>
</gene>
<dbReference type="GO" id="GO:0016020">
    <property type="term" value="C:membrane"/>
    <property type="evidence" value="ECO:0007669"/>
    <property type="project" value="UniProtKB-SubCell"/>
</dbReference>
<evidence type="ECO:0000256" key="4">
    <source>
        <dbReference type="ARBA" id="ARBA00023136"/>
    </source>
</evidence>